<dbReference type="InterPro" id="IPR006827">
    <property type="entry name" value="Lant_deHydtase_N"/>
</dbReference>
<dbReference type="AlphaFoldDB" id="A0A363NME2"/>
<accession>A0A363NME2</accession>
<evidence type="ECO:0000259" key="1">
    <source>
        <dbReference type="Pfam" id="PF04738"/>
    </source>
</evidence>
<feature type="domain" description="Lantibiotic dehydratase N-terminal" evidence="1">
    <location>
        <begin position="39"/>
        <end position="691"/>
    </location>
</feature>
<proteinExistence type="predicted"/>
<gene>
    <name evidence="3" type="ORF">DCO56_23390</name>
</gene>
<comment type="caution">
    <text evidence="3">The sequence shown here is derived from an EMBL/GenBank/DDBJ whole genome shotgun (WGS) entry which is preliminary data.</text>
</comment>
<reference evidence="3 4" key="1">
    <citation type="submission" date="2018-04" db="EMBL/GenBank/DDBJ databases">
        <title>Sphingobacterium sp. M46 Genome.</title>
        <authorList>
            <person name="Cheng J."/>
            <person name="Li Y."/>
        </authorList>
    </citation>
    <scope>NUCLEOTIDE SEQUENCE [LARGE SCALE GENOMIC DNA]</scope>
    <source>
        <strain evidence="3 4">M46</strain>
    </source>
</reference>
<dbReference type="NCBIfam" id="TIGR03891">
    <property type="entry name" value="thiopep_ocin"/>
    <property type="match status" value="1"/>
</dbReference>
<dbReference type="OrthoDB" id="1273722at2"/>
<dbReference type="InterPro" id="IPR023809">
    <property type="entry name" value="Thiopep_bacteriocin_synth_dom"/>
</dbReference>
<evidence type="ECO:0008006" key="5">
    <source>
        <dbReference type="Google" id="ProtNLM"/>
    </source>
</evidence>
<protein>
    <recommendedName>
        <fullName evidence="5">Lantibiotic dehydratase</fullName>
    </recommendedName>
</protein>
<organism evidence="3 4">
    <name type="scientific">Sphingobacterium athyrii</name>
    <dbReference type="NCBI Taxonomy" id="2152717"/>
    <lineage>
        <taxon>Bacteria</taxon>
        <taxon>Pseudomonadati</taxon>
        <taxon>Bacteroidota</taxon>
        <taxon>Sphingobacteriia</taxon>
        <taxon>Sphingobacteriales</taxon>
        <taxon>Sphingobacteriaceae</taxon>
        <taxon>Sphingobacterium</taxon>
    </lineage>
</organism>
<evidence type="ECO:0000313" key="4">
    <source>
        <dbReference type="Proteomes" id="UP000250831"/>
    </source>
</evidence>
<evidence type="ECO:0000259" key="2">
    <source>
        <dbReference type="Pfam" id="PF14028"/>
    </source>
</evidence>
<dbReference type="EMBL" id="QCXX01000008">
    <property type="protein sequence ID" value="PUV21887.1"/>
    <property type="molecule type" value="Genomic_DNA"/>
</dbReference>
<feature type="domain" description="Thiopeptide-type bacteriocin biosynthesis" evidence="2">
    <location>
        <begin position="755"/>
        <end position="1004"/>
    </location>
</feature>
<dbReference type="RefSeq" id="WP_108636148.1">
    <property type="nucleotide sequence ID" value="NZ_QCXX01000008.1"/>
</dbReference>
<sequence>MYKNLGKAVVRKPLFEYSTLFSPGGESRALNELVTEKLEDPCFLEGIYWTSRDLYNQIYRFKNGGLIKEKKERLFATLQKYIIRAATRCTPYGVFAGCSLVDIGDQQSNIKQQLVKRARIDMGVLYQLVQTIALHDCFVERFSYQINNSIYKLAQTYRYIETLWIEGKIEYQTASIDRSDLLDEIFDKLKKDVRLQAYDIYKIIGDDVTCDDKKDFFLNLIESQFVTSELSTVLTSTAPLETITNILSSTEPNISEKASTYLHVIHKIAQVLNSINQSKLGEFPCQQIEECLDELQGIGIEVKQGQLFHIDLWNPIAEADYVPNAYLKDIQQASAILARTTANSSLHETQLRNFKQLFVEKYGDREIPLTEALDQEQGIGFPAQSKLGNISHNEIAECIPGVSKNRLLSTERRMEPFELWLKKKVFKAQEEPTLEIEINKYDVAQFADQSEKLASELSVMGTILPSGKLLLENFGGSNGFALLGRFSYMNDDLEKWCKSEISKPQTSADIIYAGIVHLPEGRTANIARPTGLLAYQIPYLAYVEQDDTTVPISTILLSIQNEELILRCKESGRRIIPILTNAHNYLRSDLPIYRFLAAIQHQGRPGLGIQLGDWTNWYRFIPRIRTGNVILQRAKWNIMEDDINAITNSELPLVTLKKLLKKWRVSSRVSIQNGDNELFIDTKRKDYLMLLIQEMRGRKRLTLVESLLNNDHPTDQKAYIRQFILPLRRTDSKIEYIPSIPRSDIQHSFVPGSEWVYYKIYCGASISDDLLLHVVKPVIELLRKEKLIDIAFFIRYTDPHYHIRFRLHFVKNDTVTNMSKVMELIDEFAKKYIEDGRIWKLQLDTYQREIERYGVSHIENTEQAFSADSGAFLGALEDQQFCEDDQYRFAMGLHNIDNWLSLFRMSLEAKAAFCMEMANAFALEHDKGSAYQVDQLYRSLMGKNVMMLNRSTQPILPLDQRLEKLGTLNLSKENLASYIHMSINRWYKSDQRLMEYISYRFLEKEYKKALSQRIK</sequence>
<name>A0A363NME2_9SPHI</name>
<keyword evidence="4" id="KW-1185">Reference proteome</keyword>
<dbReference type="Pfam" id="PF14028">
    <property type="entry name" value="Lant_dehydr_C"/>
    <property type="match status" value="1"/>
</dbReference>
<dbReference type="Proteomes" id="UP000250831">
    <property type="component" value="Unassembled WGS sequence"/>
</dbReference>
<dbReference type="Pfam" id="PF04738">
    <property type="entry name" value="Lant_dehydr_N"/>
    <property type="match status" value="1"/>
</dbReference>
<evidence type="ECO:0000313" key="3">
    <source>
        <dbReference type="EMBL" id="PUV21887.1"/>
    </source>
</evidence>